<evidence type="ECO:0000256" key="1">
    <source>
        <dbReference type="SAM" id="MobiDB-lite"/>
    </source>
</evidence>
<gene>
    <name evidence="3" type="ORF">I6J21_10130</name>
</gene>
<organism evidence="3 4">
    <name type="scientific">Corynebacterium glucuronolyticum</name>
    <dbReference type="NCBI Taxonomy" id="39791"/>
    <lineage>
        <taxon>Bacteria</taxon>
        <taxon>Bacillati</taxon>
        <taxon>Actinomycetota</taxon>
        <taxon>Actinomycetes</taxon>
        <taxon>Mycobacteriales</taxon>
        <taxon>Corynebacteriaceae</taxon>
        <taxon>Corynebacterium</taxon>
    </lineage>
</organism>
<sequence>MSSYNIYTDLGIDRARSTSDIAAELDMRLAETPADNAAEVDRLTTARSLFGDDARRQRYDAALDCGDAIDISTFRRFAAGENTASAWQTPAPQQQQPAQSQSGFTVQLGNSEQPSNSKTIRIDKAFFAAAPGRERSSSVMWAIGWVIISLAWLYVVISLFTADTSSSSAIEEYVDGADFLMTIIANLAFAFFHTCAMLSILETVWTIRKIAGKRMGL</sequence>
<feature type="transmembrane region" description="Helical" evidence="2">
    <location>
        <begin position="180"/>
        <end position="205"/>
    </location>
</feature>
<feature type="compositionally biased region" description="Polar residues" evidence="1">
    <location>
        <begin position="103"/>
        <end position="116"/>
    </location>
</feature>
<evidence type="ECO:0000313" key="4">
    <source>
        <dbReference type="Proteomes" id="UP000617681"/>
    </source>
</evidence>
<keyword evidence="2" id="KW-0812">Transmembrane</keyword>
<keyword evidence="2" id="KW-1133">Transmembrane helix</keyword>
<evidence type="ECO:0000313" key="3">
    <source>
        <dbReference type="EMBL" id="QRP70127.1"/>
    </source>
</evidence>
<feature type="region of interest" description="Disordered" evidence="1">
    <location>
        <begin position="85"/>
        <end position="116"/>
    </location>
</feature>
<accession>A0AAX1L6R8</accession>
<protein>
    <recommendedName>
        <fullName evidence="5">J domain-containing protein</fullName>
    </recommendedName>
</protein>
<evidence type="ECO:0008006" key="5">
    <source>
        <dbReference type="Google" id="ProtNLM"/>
    </source>
</evidence>
<dbReference type="EMBL" id="CP069534">
    <property type="protein sequence ID" value="QRP70127.1"/>
    <property type="molecule type" value="Genomic_DNA"/>
</dbReference>
<feature type="transmembrane region" description="Helical" evidence="2">
    <location>
        <begin position="139"/>
        <end position="160"/>
    </location>
</feature>
<keyword evidence="2" id="KW-0472">Membrane</keyword>
<name>A0AAX1L6R8_9CORY</name>
<dbReference type="Proteomes" id="UP000617681">
    <property type="component" value="Chromosome"/>
</dbReference>
<dbReference type="RefSeq" id="WP_005394254.1">
    <property type="nucleotide sequence ID" value="NZ_CP069534.1"/>
</dbReference>
<evidence type="ECO:0000256" key="2">
    <source>
        <dbReference type="SAM" id="Phobius"/>
    </source>
</evidence>
<dbReference type="AlphaFoldDB" id="A0AAX1L6R8"/>
<reference evidence="3" key="1">
    <citation type="submission" date="2021-02" db="EMBL/GenBank/DDBJ databases">
        <title>FDA dAtabase for Regulatory Grade micrObial Sequences (FDA-ARGOS): Supporting development and validation of Infectious Disease Dx tests.</title>
        <authorList>
            <person name="Sproer C."/>
            <person name="Gronow S."/>
            <person name="Severitt S."/>
            <person name="Schroder I."/>
            <person name="Tallon L."/>
            <person name="Sadzewicz L."/>
            <person name="Zhao X."/>
            <person name="Boylan J."/>
            <person name="Ott S."/>
            <person name="Bowen H."/>
            <person name="Vavikolanu K."/>
            <person name="Mehta A."/>
            <person name="Aluvathingal J."/>
            <person name="Nadendla S."/>
            <person name="Lowell S."/>
            <person name="Myers T."/>
            <person name="Yan Y."/>
            <person name="Sichtig H."/>
        </authorList>
    </citation>
    <scope>NUCLEOTIDE SEQUENCE</scope>
    <source>
        <strain evidence="3">FDAARGOS_1191</strain>
    </source>
</reference>
<proteinExistence type="predicted"/>
<feature type="compositionally biased region" description="Low complexity" evidence="1">
    <location>
        <begin position="85"/>
        <end position="102"/>
    </location>
</feature>